<dbReference type="Pfam" id="PF02770">
    <property type="entry name" value="Acyl-CoA_dh_M"/>
    <property type="match status" value="1"/>
</dbReference>
<feature type="domain" description="Acyl-CoA oxidase/dehydrogenase middle" evidence="2">
    <location>
        <begin position="129"/>
        <end position="223"/>
    </location>
</feature>
<dbReference type="SUPFAM" id="SSF56645">
    <property type="entry name" value="Acyl-CoA dehydrogenase NM domain-like"/>
    <property type="match status" value="1"/>
</dbReference>
<dbReference type="Pfam" id="PF02771">
    <property type="entry name" value="Acyl-CoA_dh_N"/>
    <property type="match status" value="1"/>
</dbReference>
<dbReference type="PANTHER" id="PTHR43292:SF4">
    <property type="entry name" value="ACYL-COA DEHYDROGENASE FADE34"/>
    <property type="match status" value="1"/>
</dbReference>
<evidence type="ECO:0000313" key="4">
    <source>
        <dbReference type="EMBL" id="MDR4125748.1"/>
    </source>
</evidence>
<dbReference type="InterPro" id="IPR006091">
    <property type="entry name" value="Acyl-CoA_Oxase/DH_mid-dom"/>
</dbReference>
<dbReference type="PROSITE" id="PS00072">
    <property type="entry name" value="ACYL_COA_DH_1"/>
    <property type="match status" value="1"/>
</dbReference>
<dbReference type="Proteomes" id="UP001232156">
    <property type="component" value="Unassembled WGS sequence"/>
</dbReference>
<dbReference type="InterPro" id="IPR013786">
    <property type="entry name" value="AcylCoA_DH/ox_N"/>
</dbReference>
<comment type="caution">
    <text evidence="4">The sequence shown here is derived from an EMBL/GenBank/DDBJ whole genome shotgun (WGS) entry which is preliminary data.</text>
</comment>
<dbReference type="Gene3D" id="1.20.140.10">
    <property type="entry name" value="Butyryl-CoA Dehydrogenase, subunit A, domain 3"/>
    <property type="match status" value="1"/>
</dbReference>
<keyword evidence="5" id="KW-1185">Reference proteome</keyword>
<proteinExistence type="predicted"/>
<dbReference type="InterPro" id="IPR052161">
    <property type="entry name" value="Mycobact_Acyl-CoA_DH"/>
</dbReference>
<gene>
    <name evidence="4" type="ORF">Q8947_07085</name>
</gene>
<dbReference type="InterPro" id="IPR009100">
    <property type="entry name" value="AcylCoA_DH/oxidase_NM_dom_sf"/>
</dbReference>
<evidence type="ECO:0000259" key="3">
    <source>
        <dbReference type="Pfam" id="PF02771"/>
    </source>
</evidence>
<organism evidence="4 5">
    <name type="scientific">Yanghanlia caeni</name>
    <dbReference type="NCBI Taxonomy" id="3064283"/>
    <lineage>
        <taxon>Bacteria</taxon>
        <taxon>Pseudomonadati</taxon>
        <taxon>Pseudomonadota</taxon>
        <taxon>Betaproteobacteria</taxon>
        <taxon>Burkholderiales</taxon>
        <taxon>Alcaligenaceae</taxon>
        <taxon>Yanghanlia</taxon>
    </lineage>
</organism>
<feature type="domain" description="Acyl-CoA dehydrogenase/oxidase N-terminal" evidence="3">
    <location>
        <begin position="14"/>
        <end position="125"/>
    </location>
</feature>
<dbReference type="InterPro" id="IPR037069">
    <property type="entry name" value="AcylCoA_DH/ox_N_sf"/>
</dbReference>
<evidence type="ECO:0000259" key="2">
    <source>
        <dbReference type="Pfam" id="PF02770"/>
    </source>
</evidence>
<evidence type="ECO:0000313" key="5">
    <source>
        <dbReference type="Proteomes" id="UP001232156"/>
    </source>
</evidence>
<keyword evidence="1" id="KW-0560">Oxidoreductase</keyword>
<accession>A0ABU1D5Q0</accession>
<evidence type="ECO:0000256" key="1">
    <source>
        <dbReference type="ARBA" id="ARBA00023002"/>
    </source>
</evidence>
<reference evidence="4 5" key="1">
    <citation type="submission" date="2023-08" db="EMBL/GenBank/DDBJ databases">
        <title>Alcaligenaceae gen. nov., a novel taxon isolated from the sludge of Yixing Pesticide Factory.</title>
        <authorList>
            <person name="Ruan L."/>
        </authorList>
    </citation>
    <scope>NUCLEOTIDE SEQUENCE [LARGE SCALE GENOMIC DNA]</scope>
    <source>
        <strain evidence="4 5">LG-2</strain>
    </source>
</reference>
<dbReference type="PANTHER" id="PTHR43292">
    <property type="entry name" value="ACYL-COA DEHYDROGENASE"/>
    <property type="match status" value="1"/>
</dbReference>
<sequence length="382" mass="41801">MLSEQYRTIVLPPHAEALRQEVRDFLQETLGDYPSTKRMESWMGFDAGFTRKLAGRGWIGMTWPKEYGGHGKDAFSRYVLVEELLAFGAPVLAHWTADRQSGPLILHYGTEEQKQRHLPAICRGESFFCIGMSEPDSGSDLAAARTRAVKVDGGWVMNGTKLWTTNAHRCQWMIALVRTSDHDKKHKGLSQFIVDLHAPGVTIRPIRDLAGESHFNEVVFQDVFLPDDSLIGAEGDGWGQVLAELALERSGPERYLSSAALMTELLRMAGTNPGARASATVGALLAEMVVLRQMSLSIAGQLEAGQSPNVEAACVKDLGTLLEQRLPEVAHELFEELPSVQGGSDYARVLAYITQVTPSFSLRGGTREILRGIIAKGVGLGS</sequence>
<dbReference type="EMBL" id="JAUZQE010000012">
    <property type="protein sequence ID" value="MDR4125748.1"/>
    <property type="molecule type" value="Genomic_DNA"/>
</dbReference>
<dbReference type="InterPro" id="IPR006089">
    <property type="entry name" value="Acyl-CoA_DH_CS"/>
</dbReference>
<name>A0ABU1D5Q0_9BURK</name>
<dbReference type="InterPro" id="IPR046373">
    <property type="entry name" value="Acyl-CoA_Oxase/DH_mid-dom_sf"/>
</dbReference>
<dbReference type="Gene3D" id="2.40.110.10">
    <property type="entry name" value="Butyryl-CoA Dehydrogenase, subunit A, domain 2"/>
    <property type="match status" value="1"/>
</dbReference>
<protein>
    <submittedName>
        <fullName evidence="4">Acyl-CoA dehydrogenase family protein</fullName>
    </submittedName>
</protein>
<dbReference type="Gene3D" id="1.10.540.10">
    <property type="entry name" value="Acyl-CoA dehydrogenase/oxidase, N-terminal domain"/>
    <property type="match status" value="1"/>
</dbReference>